<gene>
    <name evidence="1" type="ORF">CEXT_313081</name>
</gene>
<dbReference type="EMBL" id="BPLR01019584">
    <property type="protein sequence ID" value="GIX69427.1"/>
    <property type="molecule type" value="Genomic_DNA"/>
</dbReference>
<comment type="caution">
    <text evidence="1">The sequence shown here is derived from an EMBL/GenBank/DDBJ whole genome shotgun (WGS) entry which is preliminary data.</text>
</comment>
<keyword evidence="2" id="KW-1185">Reference proteome</keyword>
<protein>
    <recommendedName>
        <fullName evidence="3">Transposase IS30-like HTH domain-containing protein</fullName>
    </recommendedName>
</protein>
<name>A0AAV4MAD9_CAEEX</name>
<organism evidence="1 2">
    <name type="scientific">Caerostris extrusa</name>
    <name type="common">Bark spider</name>
    <name type="synonym">Caerostris bankana</name>
    <dbReference type="NCBI Taxonomy" id="172846"/>
    <lineage>
        <taxon>Eukaryota</taxon>
        <taxon>Metazoa</taxon>
        <taxon>Ecdysozoa</taxon>
        <taxon>Arthropoda</taxon>
        <taxon>Chelicerata</taxon>
        <taxon>Arachnida</taxon>
        <taxon>Araneae</taxon>
        <taxon>Araneomorphae</taxon>
        <taxon>Entelegynae</taxon>
        <taxon>Araneoidea</taxon>
        <taxon>Araneidae</taxon>
        <taxon>Caerostris</taxon>
    </lineage>
</organism>
<dbReference type="AlphaFoldDB" id="A0AAV4MAD9"/>
<proteinExistence type="predicted"/>
<evidence type="ECO:0000313" key="2">
    <source>
        <dbReference type="Proteomes" id="UP001054945"/>
    </source>
</evidence>
<sequence>MDLKGKEIIPEERKIIIKLRNEGKTLREIGKIVGRTHSRVIYNYTSSKSIISKARSGRPSRLTAREKRYVFKSSGGSIGFRDSWGPTMGRGEVLGPGIQIDALSHVTWGCIPDDSSPPAGDLVRPGAQQQRWHFSRINRTVVVSGGFGMLCVYMRAVF</sequence>
<evidence type="ECO:0008006" key="3">
    <source>
        <dbReference type="Google" id="ProtNLM"/>
    </source>
</evidence>
<accession>A0AAV4MAD9</accession>
<evidence type="ECO:0000313" key="1">
    <source>
        <dbReference type="EMBL" id="GIX69427.1"/>
    </source>
</evidence>
<reference evidence="1 2" key="1">
    <citation type="submission" date="2021-06" db="EMBL/GenBank/DDBJ databases">
        <title>Caerostris extrusa draft genome.</title>
        <authorList>
            <person name="Kono N."/>
            <person name="Arakawa K."/>
        </authorList>
    </citation>
    <scope>NUCLEOTIDE SEQUENCE [LARGE SCALE GENOMIC DNA]</scope>
</reference>
<dbReference type="Proteomes" id="UP001054945">
    <property type="component" value="Unassembled WGS sequence"/>
</dbReference>